<feature type="compositionally biased region" description="Acidic residues" evidence="1">
    <location>
        <begin position="132"/>
        <end position="148"/>
    </location>
</feature>
<evidence type="ECO:0000313" key="3">
    <source>
        <dbReference type="Proteomes" id="UP000478008"/>
    </source>
</evidence>
<keyword evidence="3" id="KW-1185">Reference proteome</keyword>
<feature type="compositionally biased region" description="Basic and acidic residues" evidence="1">
    <location>
        <begin position="177"/>
        <end position="194"/>
    </location>
</feature>
<sequence length="224" mass="25416">MSEASGPRGILKNAAPEATYKKESINEFNSEKVRFDRQQVIKNTRLNSELKGLNAKQGELIRKRLANQAKIVDHSVAQNAASALGDDALKWDEKNLLLNEQEKSATMKIDEPKTPYEGGFNPNNEYYKPDEDTTGEEEVDDIDLGEGVEDSKDVIPKDRIEVVKTETPAENEPAIQEQKKELTPEEKHRLFELKRRQHYHMKGSVLKEPLPVSDSDEEDEKDAN</sequence>
<dbReference type="Gene3D" id="6.10.250.1050">
    <property type="match status" value="1"/>
</dbReference>
<organism evidence="2 3">
    <name type="scientific">Dekkera bruxellensis</name>
    <name type="common">Brettanomyces custersii</name>
    <dbReference type="NCBI Taxonomy" id="5007"/>
    <lineage>
        <taxon>Eukaryota</taxon>
        <taxon>Fungi</taxon>
        <taxon>Dikarya</taxon>
        <taxon>Ascomycota</taxon>
        <taxon>Saccharomycotina</taxon>
        <taxon>Pichiomycetes</taxon>
        <taxon>Pichiales</taxon>
        <taxon>Pichiaceae</taxon>
        <taxon>Brettanomyces</taxon>
    </lineage>
</organism>
<name>A0A7D9GXN5_DEKBR</name>
<dbReference type="EMBL" id="CABFWN010000001">
    <property type="protein sequence ID" value="VUG16621.1"/>
    <property type="molecule type" value="Genomic_DNA"/>
</dbReference>
<protein>
    <submittedName>
        <fullName evidence="2">DEBR0S1_21396g1_1</fullName>
    </submittedName>
</protein>
<reference evidence="2 3" key="1">
    <citation type="submission" date="2019-07" db="EMBL/GenBank/DDBJ databases">
        <authorList>
            <person name="Friedrich A."/>
            <person name="Schacherer J."/>
        </authorList>
    </citation>
    <scope>NUCLEOTIDE SEQUENCE [LARGE SCALE GENOMIC DNA]</scope>
</reference>
<dbReference type="Pfam" id="PF04979">
    <property type="entry name" value="IPP-2"/>
    <property type="match status" value="1"/>
</dbReference>
<gene>
    <name evidence="2" type="ORF">DEBR0S1_21396G</name>
</gene>
<accession>A0A7D9GXN5</accession>
<feature type="compositionally biased region" description="Basic and acidic residues" evidence="1">
    <location>
        <begin position="102"/>
        <end position="114"/>
    </location>
</feature>
<feature type="region of interest" description="Disordered" evidence="1">
    <location>
        <begin position="102"/>
        <end position="224"/>
    </location>
</feature>
<dbReference type="Proteomes" id="UP000478008">
    <property type="component" value="Unassembled WGS sequence"/>
</dbReference>
<dbReference type="AlphaFoldDB" id="A0A7D9GXN5"/>
<evidence type="ECO:0000313" key="2">
    <source>
        <dbReference type="EMBL" id="VUG16621.1"/>
    </source>
</evidence>
<dbReference type="InterPro" id="IPR007062">
    <property type="entry name" value="PPI-2"/>
</dbReference>
<proteinExistence type="predicted"/>
<feature type="compositionally biased region" description="Acidic residues" evidence="1">
    <location>
        <begin position="214"/>
        <end position="224"/>
    </location>
</feature>
<dbReference type="GO" id="GO:0009966">
    <property type="term" value="P:regulation of signal transduction"/>
    <property type="evidence" value="ECO:0007669"/>
    <property type="project" value="InterPro"/>
</dbReference>
<feature type="compositionally biased region" description="Basic and acidic residues" evidence="1">
    <location>
        <begin position="149"/>
        <end position="164"/>
    </location>
</feature>
<dbReference type="GO" id="GO:0004864">
    <property type="term" value="F:protein phosphatase inhibitor activity"/>
    <property type="evidence" value="ECO:0007669"/>
    <property type="project" value="InterPro"/>
</dbReference>
<dbReference type="PANTHER" id="PTHR12398">
    <property type="entry name" value="PROTEIN PHOSPHATASE INHIBITOR"/>
    <property type="match status" value="1"/>
</dbReference>
<evidence type="ECO:0000256" key="1">
    <source>
        <dbReference type="SAM" id="MobiDB-lite"/>
    </source>
</evidence>
<dbReference type="PANTHER" id="PTHR12398:SF20">
    <property type="entry name" value="PROTEIN PHOSPHATASE 1 REGULATORY INHIBITOR SUBUNIT 2"/>
    <property type="match status" value="1"/>
</dbReference>